<name>A0A480BET5_9FIRM</name>
<protein>
    <submittedName>
        <fullName evidence="1">Uncharacterized protein</fullName>
    </submittedName>
</protein>
<dbReference type="AlphaFoldDB" id="A0A480BET5"/>
<dbReference type="EMBL" id="BJCR01000052">
    <property type="protein sequence ID" value="GCL69748.1"/>
    <property type="molecule type" value="Genomic_DNA"/>
</dbReference>
<evidence type="ECO:0000313" key="2">
    <source>
        <dbReference type="Proteomes" id="UP000303581"/>
    </source>
</evidence>
<comment type="caution">
    <text evidence="1">The sequence shown here is derived from an EMBL/GenBank/DDBJ whole genome shotgun (WGS) entry which is preliminary data.</text>
</comment>
<organism evidence="1 2">
    <name type="scientific">Veillonella tobetsuensis</name>
    <dbReference type="NCBI Taxonomy" id="1110546"/>
    <lineage>
        <taxon>Bacteria</taxon>
        <taxon>Bacillati</taxon>
        <taxon>Bacillota</taxon>
        <taxon>Negativicutes</taxon>
        <taxon>Veillonellales</taxon>
        <taxon>Veillonellaceae</taxon>
        <taxon>Veillonella</taxon>
    </lineage>
</organism>
<gene>
    <name evidence="1" type="ORF">PAGU1579_15170</name>
</gene>
<keyword evidence="2" id="KW-1185">Reference proteome</keyword>
<evidence type="ECO:0000313" key="1">
    <source>
        <dbReference type="EMBL" id="GCL69748.1"/>
    </source>
</evidence>
<proteinExistence type="predicted"/>
<dbReference type="Proteomes" id="UP000303581">
    <property type="component" value="Unassembled WGS sequence"/>
</dbReference>
<dbReference type="RefSeq" id="WP_137662223.1">
    <property type="nucleotide sequence ID" value="NZ_BJCR01000052.1"/>
</dbReference>
<accession>A0A480BET5</accession>
<reference evidence="1 2" key="1">
    <citation type="submission" date="2019-03" db="EMBL/GenBank/DDBJ databases">
        <title>Draft genome sequences of two Veillonella tobetsuensis clinical isolates from intraoperative bronchial fluids of elderly patients with pulmonary carcinoma.</title>
        <authorList>
            <person name="Akiyama T."/>
        </authorList>
    </citation>
    <scope>NUCLEOTIDE SEQUENCE [LARGE SCALE GENOMIC DNA]</scope>
    <source>
        <strain evidence="1 2">PAGU 1579</strain>
    </source>
</reference>
<sequence>MPKNKDYVFVRYDGQTWRRYALGMDRFLGSFGVWNYVNPGEIYVVQRSTSGEQAMEELLV</sequence>